<dbReference type="AlphaFoldDB" id="A0A242NFA1"/>
<dbReference type="EMBL" id="NARP01000046">
    <property type="protein sequence ID" value="OTP97912.1"/>
    <property type="molecule type" value="Genomic_DNA"/>
</dbReference>
<evidence type="ECO:0000313" key="4">
    <source>
        <dbReference type="Proteomes" id="UP000194800"/>
    </source>
</evidence>
<proteinExistence type="predicted"/>
<organism evidence="2 5">
    <name type="scientific">Gilliamella apicola</name>
    <dbReference type="NCBI Taxonomy" id="1196095"/>
    <lineage>
        <taxon>Bacteria</taxon>
        <taxon>Pseudomonadati</taxon>
        <taxon>Pseudomonadota</taxon>
        <taxon>Gammaproteobacteria</taxon>
        <taxon>Orbales</taxon>
        <taxon>Orbaceae</taxon>
        <taxon>Gilliamella</taxon>
    </lineage>
</organism>
<accession>A0A242NFA1</accession>
<evidence type="ECO:0000259" key="1">
    <source>
        <dbReference type="Pfam" id="PF13503"/>
    </source>
</evidence>
<dbReference type="InterPro" id="IPR025391">
    <property type="entry name" value="DUF4123"/>
</dbReference>
<feature type="domain" description="DUF4123" evidence="1">
    <location>
        <begin position="36"/>
        <end position="156"/>
    </location>
</feature>
<dbReference type="RefSeq" id="WP_086301714.1">
    <property type="nucleotide sequence ID" value="NZ_MZNE01000002.1"/>
</dbReference>
<reference evidence="4 5" key="1">
    <citation type="submission" date="2017-03" db="EMBL/GenBank/DDBJ databases">
        <title>Comparative genomics of honeybee gut symbionts reveal geographically distinct and subgroup specific antibiotic resistance.</title>
        <authorList>
            <person name="Ludvigsen J."/>
            <person name="Porcellato D."/>
            <person name="Labee-Lund T.M."/>
            <person name="Amdam G.V."/>
            <person name="Rudi K."/>
        </authorList>
    </citation>
    <scope>NUCLEOTIDE SEQUENCE [LARGE SCALE GENOMIC DNA]</scope>
    <source>
        <strain evidence="2 5">A-7-12</strain>
        <strain evidence="3 4">A-9-12</strain>
    </source>
</reference>
<evidence type="ECO:0000313" key="2">
    <source>
        <dbReference type="EMBL" id="OTP97912.1"/>
    </source>
</evidence>
<evidence type="ECO:0000313" key="5">
    <source>
        <dbReference type="Proteomes" id="UP000194977"/>
    </source>
</evidence>
<gene>
    <name evidence="3" type="ORF">B6C91_09470</name>
    <name evidence="2" type="ORF">B6D08_12975</name>
</gene>
<dbReference type="EMBL" id="NART01000044">
    <property type="protein sequence ID" value="OTQ09365.1"/>
    <property type="molecule type" value="Genomic_DNA"/>
</dbReference>
<dbReference type="Proteomes" id="UP000194800">
    <property type="component" value="Unassembled WGS sequence"/>
</dbReference>
<comment type="caution">
    <text evidence="2">The sequence shown here is derived from an EMBL/GenBank/DDBJ whole genome shotgun (WGS) entry which is preliminary data.</text>
</comment>
<evidence type="ECO:0000313" key="3">
    <source>
        <dbReference type="EMBL" id="OTQ09365.1"/>
    </source>
</evidence>
<sequence>MTTPKTSLPQFSITENIPESINGELGHRHEDEPVYCYAIVDCAHFDACFYKMFIKNPNITSYPLLADTPYSKSSEAGPLLVKIEPDREENQDIINEILFAQEEKPSVLWFWSKLPFLVLKKYLKELLFAENQDGKKYFLRFYDPRCFIDMLEIFKADNNIDRYLKKIECWAYYLDSQYYYINKDS</sequence>
<dbReference type="Proteomes" id="UP000194977">
    <property type="component" value="Unassembled WGS sequence"/>
</dbReference>
<protein>
    <recommendedName>
        <fullName evidence="1">DUF4123 domain-containing protein</fullName>
    </recommendedName>
</protein>
<name>A0A242NFA1_9GAMM</name>
<keyword evidence="4" id="KW-1185">Reference proteome</keyword>
<dbReference type="Pfam" id="PF13503">
    <property type="entry name" value="DUF4123"/>
    <property type="match status" value="1"/>
</dbReference>